<accession>A0A7J6TBS7</accession>
<gene>
    <name evidence="2" type="ORF">FOZ63_008013</name>
</gene>
<feature type="region of interest" description="Disordered" evidence="1">
    <location>
        <begin position="378"/>
        <end position="398"/>
    </location>
</feature>
<evidence type="ECO:0000313" key="3">
    <source>
        <dbReference type="Proteomes" id="UP000553632"/>
    </source>
</evidence>
<comment type="caution">
    <text evidence="2">The sequence shown here is derived from an EMBL/GenBank/DDBJ whole genome shotgun (WGS) entry which is preliminary data.</text>
</comment>
<feature type="compositionally biased region" description="Basic and acidic residues" evidence="1">
    <location>
        <begin position="55"/>
        <end position="74"/>
    </location>
</feature>
<feature type="compositionally biased region" description="Basic and acidic residues" evidence="1">
    <location>
        <begin position="1"/>
        <end position="15"/>
    </location>
</feature>
<feature type="region of interest" description="Disordered" evidence="1">
    <location>
        <begin position="593"/>
        <end position="622"/>
    </location>
</feature>
<name>A0A7J6TBS7_PEROL</name>
<proteinExistence type="predicted"/>
<evidence type="ECO:0000313" key="2">
    <source>
        <dbReference type="EMBL" id="KAF4742744.1"/>
    </source>
</evidence>
<protein>
    <submittedName>
        <fullName evidence="2">Uncharacterized protein</fullName>
    </submittedName>
</protein>
<keyword evidence="3" id="KW-1185">Reference proteome</keyword>
<evidence type="ECO:0000256" key="1">
    <source>
        <dbReference type="SAM" id="MobiDB-lite"/>
    </source>
</evidence>
<dbReference type="AlphaFoldDB" id="A0A7J6TBS7"/>
<dbReference type="EMBL" id="JABANO010011879">
    <property type="protein sequence ID" value="KAF4742744.1"/>
    <property type="molecule type" value="Genomic_DNA"/>
</dbReference>
<feature type="region of interest" description="Disordered" evidence="1">
    <location>
        <begin position="543"/>
        <end position="562"/>
    </location>
</feature>
<feature type="region of interest" description="Disordered" evidence="1">
    <location>
        <begin position="328"/>
        <end position="351"/>
    </location>
</feature>
<organism evidence="2 3">
    <name type="scientific">Perkinsus olseni</name>
    <name type="common">Perkinsus atlanticus</name>
    <dbReference type="NCBI Taxonomy" id="32597"/>
    <lineage>
        <taxon>Eukaryota</taxon>
        <taxon>Sar</taxon>
        <taxon>Alveolata</taxon>
        <taxon>Perkinsozoa</taxon>
        <taxon>Perkinsea</taxon>
        <taxon>Perkinsida</taxon>
        <taxon>Perkinsidae</taxon>
        <taxon>Perkinsus</taxon>
    </lineage>
</organism>
<feature type="region of interest" description="Disordered" evidence="1">
    <location>
        <begin position="1"/>
        <end position="101"/>
    </location>
</feature>
<dbReference type="Proteomes" id="UP000553632">
    <property type="component" value="Unassembled WGS sequence"/>
</dbReference>
<feature type="compositionally biased region" description="Basic and acidic residues" evidence="1">
    <location>
        <begin position="82"/>
        <end position="92"/>
    </location>
</feature>
<reference evidence="2 3" key="1">
    <citation type="submission" date="2020-04" db="EMBL/GenBank/DDBJ databases">
        <title>Perkinsus olseni comparative genomics.</title>
        <authorList>
            <person name="Bogema D.R."/>
        </authorList>
    </citation>
    <scope>NUCLEOTIDE SEQUENCE [LARGE SCALE GENOMIC DNA]</scope>
    <source>
        <strain evidence="2 3">ATCC PRA-207</strain>
    </source>
</reference>
<sequence>MRSPDGKETSPKKDAPSAGHGRTASLNSASEDLQAKLSKVRYRAEQEGQVWTNSPRDRYADSAFDDKILDERGDGPPPFQHWKGDSSPREGRSASSSSPHIRPSKLCRYPFSHPHIGKCISIHNFPDALGIPGVGVFFNDHSTVAHRCPSCTFTRCVVCWLEDLLAAVRRDPQDTYKFAPATREASNGKASAAPAEASESIIERRLSDLEEECRGRVLQLGRERDKLHAQLMHREGEVAKWKQVSAEWRQHAKNAEETAVIDRSKTSQLQAQLDAVSRELYEYRQQVETQISNNAAEAVILQSKIVDQAVELAAMKAMNDELSCHMEVRDQQQLASSSPPSSTPPPVEHRASHASYFSGATVSKGLKRLWTDLIGADTNVTPSSSSRQREATRSPPPPARYAFCNMCNEVLELLDDPTVFGHNAAELRPVLMYQLNALVGFGPDSPPDSDGATTTHNFDLDQYDSALSNAMAMLHKARASLEHQEAVHARELAVQCEARSRAEQKADRIVQEYEEEFKRWKETVLQQVRRECARYRERLQASRQQKRQSVIGAPPGDAEGAAEETLVENEGDLDFLFDELDWTADQKQIDSIAGKRKSSLPPGTPSPQKGAAVDENSAKEFL</sequence>